<evidence type="ECO:0000256" key="4">
    <source>
        <dbReference type="ARBA" id="ARBA00022837"/>
    </source>
</evidence>
<gene>
    <name evidence="10" type="ORF">PENTCL1PPCAC_2930</name>
</gene>
<dbReference type="PANTHER" id="PTHR23113">
    <property type="entry name" value="GUANINE NUCLEOTIDE EXCHANGE FACTOR"/>
    <property type="match status" value="1"/>
</dbReference>
<dbReference type="InterPro" id="IPR008937">
    <property type="entry name" value="Ras-like_GEF"/>
</dbReference>
<evidence type="ECO:0000259" key="9">
    <source>
        <dbReference type="PROSITE" id="PS50222"/>
    </source>
</evidence>
<dbReference type="InterPro" id="IPR023578">
    <property type="entry name" value="Ras_GEF_dom_sf"/>
</dbReference>
<dbReference type="Pfam" id="PF13202">
    <property type="entry name" value="EF-hand_5"/>
    <property type="match status" value="2"/>
</dbReference>
<dbReference type="PROSITE" id="PS00018">
    <property type="entry name" value="EF_HAND_1"/>
    <property type="match status" value="2"/>
</dbReference>
<name>A0AAV5SE99_9BILA</name>
<dbReference type="InterPro" id="IPR020454">
    <property type="entry name" value="DAG/PE-bd"/>
</dbReference>
<dbReference type="InterPro" id="IPR036964">
    <property type="entry name" value="RASGEF_cat_dom_sf"/>
</dbReference>
<dbReference type="Pfam" id="PF00130">
    <property type="entry name" value="C1_1"/>
    <property type="match status" value="1"/>
</dbReference>
<dbReference type="PANTHER" id="PTHR23113:SF252">
    <property type="entry name" value="RAS GUANYL-RELEASING PROTEIN 3"/>
    <property type="match status" value="1"/>
</dbReference>
<dbReference type="CDD" id="cd00051">
    <property type="entry name" value="EFh"/>
    <property type="match status" value="1"/>
</dbReference>
<evidence type="ECO:0000313" key="10">
    <source>
        <dbReference type="EMBL" id="GMS80755.1"/>
    </source>
</evidence>
<feature type="region of interest" description="Disordered" evidence="6">
    <location>
        <begin position="587"/>
        <end position="613"/>
    </location>
</feature>
<dbReference type="InterPro" id="IPR002048">
    <property type="entry name" value="EF_hand_dom"/>
</dbReference>
<dbReference type="InterPro" id="IPR018247">
    <property type="entry name" value="EF_Hand_1_Ca_BS"/>
</dbReference>
<evidence type="ECO:0000256" key="6">
    <source>
        <dbReference type="SAM" id="MobiDB-lite"/>
    </source>
</evidence>
<evidence type="ECO:0000259" key="7">
    <source>
        <dbReference type="PROSITE" id="PS50009"/>
    </source>
</evidence>
<keyword evidence="3" id="KW-0862">Zinc</keyword>
<proteinExistence type="predicted"/>
<keyword evidence="2" id="KW-0479">Metal-binding</keyword>
<dbReference type="GO" id="GO:0007265">
    <property type="term" value="P:Ras protein signal transduction"/>
    <property type="evidence" value="ECO:0007669"/>
    <property type="project" value="TreeGrafter"/>
</dbReference>
<evidence type="ECO:0000256" key="3">
    <source>
        <dbReference type="ARBA" id="ARBA00022833"/>
    </source>
</evidence>
<reference evidence="10" key="1">
    <citation type="submission" date="2023-10" db="EMBL/GenBank/DDBJ databases">
        <title>Genome assembly of Pristionchus species.</title>
        <authorList>
            <person name="Yoshida K."/>
            <person name="Sommer R.J."/>
        </authorList>
    </citation>
    <scope>NUCLEOTIDE SEQUENCE</scope>
    <source>
        <strain evidence="10">RS0144</strain>
    </source>
</reference>
<dbReference type="Pfam" id="PF00617">
    <property type="entry name" value="RasGEF"/>
    <property type="match status" value="1"/>
</dbReference>
<dbReference type="EMBL" id="BTSX01000001">
    <property type="protein sequence ID" value="GMS80755.1"/>
    <property type="molecule type" value="Genomic_DNA"/>
</dbReference>
<sequence length="679" mass="76322">MTSSSKEAGGYTLEQLVKQCGYCFDEAGDPIDALPHSLFVAHQWIMDTTTLLDAFVAYFQKTTDLIVRRSVLFAVAYWIHNFPFHFDAQPELEHRVSLLRAAAAAAGEDEDIVTTLDCSQLPSYAWMRALSVRHPVSKQVSLSFDQWSPEDLSNSLTHIDFKILSRITIAELKKYVREGKLREAPVLERSITVFNNLSNWVQCMVLSKSTPQERAEIVTKFVKVGKCLKKQHNYNTLMAVIGGVTHSNIARLGKTHAILASEIKKDLASLSTLLSMQSNYGQYRRALDDCKKKLHIPIMGVHLKDLIAASVGLDYEKSGRISKKKLHQLASTFSHFMLFTHATSTRNQLPEPNDDLINTLKVSLDIRYNDDDMYQLSLRREPRTLLTFEPSSKSIVFADWASGVSAVPDRETVEKHIAAMVDAVFKHYDHDKDNYISQSEFRQISGNFPFIDPFGTIDVDRDGQISRVEMNEYFMRMNKSSDFRAEFKHNFQESSFIAPTTCGNCTKVLWGFFRHGYRCTDCGLAVHDSCRDNVVAECRRKSSDKGSIDSRSDNGKDSSRGISDWFSARNSYNASFRKLLGSVRSTRYRTSSTMSQSPEPQLPRSPQDCSKSARECSSFRLRLSRTSTPTRTASESAACCYKTASGDCETPPLSATLASLACEEVFDEESVSPEESGTG</sequence>
<dbReference type="PRINTS" id="PR00008">
    <property type="entry name" value="DAGPEDOMAIN"/>
</dbReference>
<comment type="caution">
    <text evidence="10">The sequence shown here is derived from an EMBL/GenBank/DDBJ whole genome shotgun (WGS) entry which is preliminary data.</text>
</comment>
<dbReference type="GO" id="GO:0005886">
    <property type="term" value="C:plasma membrane"/>
    <property type="evidence" value="ECO:0007669"/>
    <property type="project" value="TreeGrafter"/>
</dbReference>
<dbReference type="SUPFAM" id="SSF48366">
    <property type="entry name" value="Ras GEF"/>
    <property type="match status" value="1"/>
</dbReference>
<dbReference type="SMART" id="SM00054">
    <property type="entry name" value="EFh"/>
    <property type="match status" value="2"/>
</dbReference>
<feature type="domain" description="EF-hand" evidence="9">
    <location>
        <begin position="416"/>
        <end position="451"/>
    </location>
</feature>
<evidence type="ECO:0000256" key="2">
    <source>
        <dbReference type="ARBA" id="ARBA00022723"/>
    </source>
</evidence>
<dbReference type="SMART" id="SM00109">
    <property type="entry name" value="C1"/>
    <property type="match status" value="1"/>
</dbReference>
<dbReference type="InterPro" id="IPR011992">
    <property type="entry name" value="EF-hand-dom_pair"/>
</dbReference>
<dbReference type="InterPro" id="IPR001895">
    <property type="entry name" value="RASGEF_cat_dom"/>
</dbReference>
<dbReference type="InterPro" id="IPR002219">
    <property type="entry name" value="PKC_DAG/PE"/>
</dbReference>
<dbReference type="CDD" id="cd00155">
    <property type="entry name" value="RasGEF"/>
    <property type="match status" value="1"/>
</dbReference>
<dbReference type="GO" id="GO:0005085">
    <property type="term" value="F:guanyl-nucleotide exchange factor activity"/>
    <property type="evidence" value="ECO:0007669"/>
    <property type="project" value="UniProtKB-KW"/>
</dbReference>
<dbReference type="AlphaFoldDB" id="A0AAV5SE99"/>
<dbReference type="SMART" id="SM00147">
    <property type="entry name" value="RasGEF"/>
    <property type="match status" value="1"/>
</dbReference>
<evidence type="ECO:0000259" key="8">
    <source>
        <dbReference type="PROSITE" id="PS50081"/>
    </source>
</evidence>
<evidence type="ECO:0000256" key="5">
    <source>
        <dbReference type="PROSITE-ProRule" id="PRU00168"/>
    </source>
</evidence>
<dbReference type="SUPFAM" id="SSF57889">
    <property type="entry name" value="Cysteine-rich domain"/>
    <property type="match status" value="1"/>
</dbReference>
<organism evidence="10 11">
    <name type="scientific">Pristionchus entomophagus</name>
    <dbReference type="NCBI Taxonomy" id="358040"/>
    <lineage>
        <taxon>Eukaryota</taxon>
        <taxon>Metazoa</taxon>
        <taxon>Ecdysozoa</taxon>
        <taxon>Nematoda</taxon>
        <taxon>Chromadorea</taxon>
        <taxon>Rhabditida</taxon>
        <taxon>Rhabditina</taxon>
        <taxon>Diplogasteromorpha</taxon>
        <taxon>Diplogasteroidea</taxon>
        <taxon>Neodiplogasteridae</taxon>
        <taxon>Pristionchus</taxon>
    </lineage>
</organism>
<keyword evidence="4" id="KW-0106">Calcium</keyword>
<dbReference type="PROSITE" id="PS50222">
    <property type="entry name" value="EF_HAND_2"/>
    <property type="match status" value="1"/>
</dbReference>
<dbReference type="GO" id="GO:0005509">
    <property type="term" value="F:calcium ion binding"/>
    <property type="evidence" value="ECO:0007669"/>
    <property type="project" value="InterPro"/>
</dbReference>
<dbReference type="SUPFAM" id="SSF47473">
    <property type="entry name" value="EF-hand"/>
    <property type="match status" value="1"/>
</dbReference>
<feature type="domain" description="Phorbol-ester/DAG-type" evidence="8">
    <location>
        <begin position="488"/>
        <end position="538"/>
    </location>
</feature>
<dbReference type="Proteomes" id="UP001432027">
    <property type="component" value="Unassembled WGS sequence"/>
</dbReference>
<accession>A0AAV5SE99</accession>
<dbReference type="Gene3D" id="1.20.870.10">
    <property type="entry name" value="Son of sevenless (SoS) protein Chain: S domain 1"/>
    <property type="match status" value="1"/>
</dbReference>
<feature type="compositionally biased region" description="Low complexity" evidence="6">
    <location>
        <begin position="587"/>
        <end position="597"/>
    </location>
</feature>
<keyword evidence="1 5" id="KW-0344">Guanine-nucleotide releasing factor</keyword>
<dbReference type="PROSITE" id="PS50081">
    <property type="entry name" value="ZF_DAG_PE_2"/>
    <property type="match status" value="1"/>
</dbReference>
<evidence type="ECO:0000313" key="11">
    <source>
        <dbReference type="Proteomes" id="UP001432027"/>
    </source>
</evidence>
<keyword evidence="11" id="KW-1185">Reference proteome</keyword>
<protein>
    <submittedName>
        <fullName evidence="10">Uncharacterized protein</fullName>
    </submittedName>
</protein>
<dbReference type="Gene3D" id="1.10.840.10">
    <property type="entry name" value="Ras guanine-nucleotide exchange factors catalytic domain"/>
    <property type="match status" value="1"/>
</dbReference>
<dbReference type="PROSITE" id="PS00479">
    <property type="entry name" value="ZF_DAG_PE_1"/>
    <property type="match status" value="1"/>
</dbReference>
<feature type="domain" description="Ras-GEF" evidence="7">
    <location>
        <begin position="148"/>
        <end position="383"/>
    </location>
</feature>
<dbReference type="Gene3D" id="1.10.238.10">
    <property type="entry name" value="EF-hand"/>
    <property type="match status" value="1"/>
</dbReference>
<dbReference type="PROSITE" id="PS50009">
    <property type="entry name" value="RASGEF_CAT"/>
    <property type="match status" value="1"/>
</dbReference>
<dbReference type="Gene3D" id="3.30.60.20">
    <property type="match status" value="1"/>
</dbReference>
<dbReference type="InterPro" id="IPR046349">
    <property type="entry name" value="C1-like_sf"/>
</dbReference>
<evidence type="ECO:0000256" key="1">
    <source>
        <dbReference type="ARBA" id="ARBA00022658"/>
    </source>
</evidence>